<dbReference type="InterPro" id="IPR049946">
    <property type="entry name" value="RIBOSOMAL_L20_CS"/>
</dbReference>
<protein>
    <recommendedName>
        <fullName evidence="6 7">Large ribosomal subunit protein bL20</fullName>
    </recommendedName>
</protein>
<comment type="caution">
    <text evidence="9">The sequence shown here is derived from an EMBL/GenBank/DDBJ whole genome shotgun (WGS) entry which is preliminary data.</text>
</comment>
<evidence type="ECO:0000256" key="7">
    <source>
        <dbReference type="HAMAP-Rule" id="MF_00382"/>
    </source>
</evidence>
<dbReference type="GO" id="GO:0005840">
    <property type="term" value="C:ribosome"/>
    <property type="evidence" value="ECO:0007669"/>
    <property type="project" value="UniProtKB-KW"/>
</dbReference>
<evidence type="ECO:0000313" key="9">
    <source>
        <dbReference type="EMBL" id="RTR30874.1"/>
    </source>
</evidence>
<dbReference type="Pfam" id="PF00453">
    <property type="entry name" value="Ribosomal_L20"/>
    <property type="match status" value="1"/>
</dbReference>
<dbReference type="GO" id="GO:0006412">
    <property type="term" value="P:translation"/>
    <property type="evidence" value="ECO:0007669"/>
    <property type="project" value="InterPro"/>
</dbReference>
<name>A0A3S0LAM7_9DEIO</name>
<keyword evidence="4 7" id="KW-0689">Ribosomal protein</keyword>
<keyword evidence="10" id="KW-1185">Reference proteome</keyword>
<dbReference type="Proteomes" id="UP000277766">
    <property type="component" value="Unassembled WGS sequence"/>
</dbReference>
<proteinExistence type="inferred from homology"/>
<dbReference type="CDD" id="cd07026">
    <property type="entry name" value="Ribosomal_L20"/>
    <property type="match status" value="1"/>
</dbReference>
<dbReference type="GO" id="GO:0000027">
    <property type="term" value="P:ribosomal large subunit assembly"/>
    <property type="evidence" value="ECO:0007669"/>
    <property type="project" value="UniProtKB-UniRule"/>
</dbReference>
<organism evidence="9 10">
    <name type="scientific">Deinococcus radiophilus</name>
    <dbReference type="NCBI Taxonomy" id="32062"/>
    <lineage>
        <taxon>Bacteria</taxon>
        <taxon>Thermotogati</taxon>
        <taxon>Deinococcota</taxon>
        <taxon>Deinococci</taxon>
        <taxon>Deinococcales</taxon>
        <taxon>Deinococcaceae</taxon>
        <taxon>Deinococcus</taxon>
    </lineage>
</organism>
<dbReference type="InterPro" id="IPR005813">
    <property type="entry name" value="Ribosomal_bL20"/>
</dbReference>
<dbReference type="RefSeq" id="WP_126350902.1">
    <property type="nucleotide sequence ID" value="NZ_CP086380.1"/>
</dbReference>
<keyword evidence="2 7" id="KW-0699">rRNA-binding</keyword>
<evidence type="ECO:0000313" key="10">
    <source>
        <dbReference type="Proteomes" id="UP000277766"/>
    </source>
</evidence>
<accession>A0A3S0LAM7</accession>
<dbReference type="Gene3D" id="6.10.160.10">
    <property type="match status" value="1"/>
</dbReference>
<dbReference type="HAMAP" id="MF_00382">
    <property type="entry name" value="Ribosomal_bL20"/>
    <property type="match status" value="1"/>
</dbReference>
<dbReference type="AlphaFoldDB" id="A0A3S0LAM7"/>
<dbReference type="GO" id="GO:0019843">
    <property type="term" value="F:rRNA binding"/>
    <property type="evidence" value="ECO:0007669"/>
    <property type="project" value="UniProtKB-UniRule"/>
</dbReference>
<keyword evidence="3 7" id="KW-0694">RNA-binding</keyword>
<comment type="function">
    <text evidence="7 8">Binds directly to 23S ribosomal RNA and is necessary for the in vitro assembly process of the 50S ribosomal subunit. It is not involved in the protein synthesizing functions of that subunit.</text>
</comment>
<dbReference type="EMBL" id="RXPE01000001">
    <property type="protein sequence ID" value="RTR30874.1"/>
    <property type="molecule type" value="Genomic_DNA"/>
</dbReference>
<dbReference type="OrthoDB" id="9808966at2"/>
<dbReference type="PRINTS" id="PR00062">
    <property type="entry name" value="RIBOSOMALL20"/>
</dbReference>
<dbReference type="PANTHER" id="PTHR10986">
    <property type="entry name" value="39S RIBOSOMAL PROTEIN L20"/>
    <property type="match status" value="1"/>
</dbReference>
<evidence type="ECO:0000256" key="2">
    <source>
        <dbReference type="ARBA" id="ARBA00022730"/>
    </source>
</evidence>
<keyword evidence="5 7" id="KW-0687">Ribonucleoprotein</keyword>
<dbReference type="Gene3D" id="1.10.1900.20">
    <property type="entry name" value="Ribosomal protein L20"/>
    <property type="match status" value="1"/>
</dbReference>
<evidence type="ECO:0000256" key="6">
    <source>
        <dbReference type="ARBA" id="ARBA00035172"/>
    </source>
</evidence>
<evidence type="ECO:0000256" key="1">
    <source>
        <dbReference type="ARBA" id="ARBA00007698"/>
    </source>
</evidence>
<dbReference type="PROSITE" id="PS00937">
    <property type="entry name" value="RIBOSOMAL_L20"/>
    <property type="match status" value="1"/>
</dbReference>
<reference evidence="9 10" key="1">
    <citation type="submission" date="2018-12" db="EMBL/GenBank/DDBJ databases">
        <title>Deinococcus radiophilus ATCC 27603 genome sequencing and assembly.</title>
        <authorList>
            <person name="Maclea K.S."/>
            <person name="Maynard C.R."/>
        </authorList>
    </citation>
    <scope>NUCLEOTIDE SEQUENCE [LARGE SCALE GENOMIC DNA]</scope>
    <source>
        <strain evidence="9 10">ATCC 27603</strain>
    </source>
</reference>
<dbReference type="InterPro" id="IPR035566">
    <property type="entry name" value="Ribosomal_protein_bL20_C"/>
</dbReference>
<evidence type="ECO:0000256" key="5">
    <source>
        <dbReference type="ARBA" id="ARBA00023274"/>
    </source>
</evidence>
<dbReference type="NCBIfam" id="TIGR01032">
    <property type="entry name" value="rplT_bact"/>
    <property type="match status" value="1"/>
</dbReference>
<dbReference type="GO" id="GO:0003735">
    <property type="term" value="F:structural constituent of ribosome"/>
    <property type="evidence" value="ECO:0007669"/>
    <property type="project" value="InterPro"/>
</dbReference>
<sequence length="123" mass="14307">MPRAKTGIIRRRRHKKVLKRAKGFWGSRSKQYRNAFQTLLNAATYEYRDRRNKKRDFRRLWIQRINAGARLHGMTYSTFMNGLKVAGVDLNRKVLADIAAREPETFKALVDTAKQARDGKNAA</sequence>
<dbReference type="SUPFAM" id="SSF74731">
    <property type="entry name" value="Ribosomal protein L20"/>
    <property type="match status" value="1"/>
</dbReference>
<evidence type="ECO:0000256" key="8">
    <source>
        <dbReference type="RuleBase" id="RU000560"/>
    </source>
</evidence>
<gene>
    <name evidence="7" type="primary">rplT</name>
    <name evidence="9" type="ORF">EJ104_01070</name>
</gene>
<dbReference type="FunFam" id="1.10.1900.20:FF:000001">
    <property type="entry name" value="50S ribosomal protein L20"/>
    <property type="match status" value="1"/>
</dbReference>
<comment type="similarity">
    <text evidence="1 7 8">Belongs to the bacterial ribosomal protein bL20 family.</text>
</comment>
<evidence type="ECO:0000256" key="4">
    <source>
        <dbReference type="ARBA" id="ARBA00022980"/>
    </source>
</evidence>
<dbReference type="GO" id="GO:1990904">
    <property type="term" value="C:ribonucleoprotein complex"/>
    <property type="evidence" value="ECO:0007669"/>
    <property type="project" value="UniProtKB-KW"/>
</dbReference>
<evidence type="ECO:0000256" key="3">
    <source>
        <dbReference type="ARBA" id="ARBA00022884"/>
    </source>
</evidence>